<sequence length="66" mass="7681">MSQRVRLALCIASLVVLFGLAITTARLWAHESLWQVISLCVFMFLWFVVAEVRRRRRKRAGLLPPQ</sequence>
<dbReference type="Proteomes" id="UP000181951">
    <property type="component" value="Unassembled WGS sequence"/>
</dbReference>
<reference evidence="2 3" key="1">
    <citation type="submission" date="2016-10" db="EMBL/GenBank/DDBJ databases">
        <authorList>
            <person name="de Groot N.N."/>
        </authorList>
    </citation>
    <scope>NUCLEOTIDE SEQUENCE [LARGE SCALE GENOMIC DNA]</scope>
    <source>
        <strain evidence="2 3">CGMCC 4.2026</strain>
    </source>
</reference>
<dbReference type="AlphaFoldDB" id="A0A1H8MXZ7"/>
<evidence type="ECO:0000256" key="1">
    <source>
        <dbReference type="SAM" id="Phobius"/>
    </source>
</evidence>
<evidence type="ECO:0000313" key="3">
    <source>
        <dbReference type="Proteomes" id="UP000181951"/>
    </source>
</evidence>
<accession>A0A1H8MXZ7</accession>
<keyword evidence="1" id="KW-1133">Transmembrane helix</keyword>
<keyword evidence="3" id="KW-1185">Reference proteome</keyword>
<name>A0A1H8MXZ7_9ACTN</name>
<organism evidence="2 3">
    <name type="scientific">Actinacidiphila rubida</name>
    <dbReference type="NCBI Taxonomy" id="310780"/>
    <lineage>
        <taxon>Bacteria</taxon>
        <taxon>Bacillati</taxon>
        <taxon>Actinomycetota</taxon>
        <taxon>Actinomycetes</taxon>
        <taxon>Kitasatosporales</taxon>
        <taxon>Streptomycetaceae</taxon>
        <taxon>Actinacidiphila</taxon>
    </lineage>
</organism>
<feature type="transmembrane region" description="Helical" evidence="1">
    <location>
        <begin position="33"/>
        <end position="50"/>
    </location>
</feature>
<protein>
    <submittedName>
        <fullName evidence="2">Uncharacterized protein</fullName>
    </submittedName>
</protein>
<gene>
    <name evidence="2" type="ORF">SAMN05216267_102075</name>
</gene>
<keyword evidence="1" id="KW-0812">Transmembrane</keyword>
<keyword evidence="1" id="KW-0472">Membrane</keyword>
<evidence type="ECO:0000313" key="2">
    <source>
        <dbReference type="EMBL" id="SEO22184.1"/>
    </source>
</evidence>
<dbReference type="EMBL" id="FODD01000020">
    <property type="protein sequence ID" value="SEO22184.1"/>
    <property type="molecule type" value="Genomic_DNA"/>
</dbReference>
<dbReference type="STRING" id="310780.SAMN05216267_102075"/>
<proteinExistence type="predicted"/>